<dbReference type="EMBL" id="CM004387">
    <property type="protein sequence ID" value="KAG8662860.1"/>
    <property type="molecule type" value="Genomic_DNA"/>
</dbReference>
<organism evidence="1 2">
    <name type="scientific">Manihot esculenta</name>
    <name type="common">Cassava</name>
    <name type="synonym">Jatropha manihot</name>
    <dbReference type="NCBI Taxonomy" id="3983"/>
    <lineage>
        <taxon>Eukaryota</taxon>
        <taxon>Viridiplantae</taxon>
        <taxon>Streptophyta</taxon>
        <taxon>Embryophyta</taxon>
        <taxon>Tracheophyta</taxon>
        <taxon>Spermatophyta</taxon>
        <taxon>Magnoliopsida</taxon>
        <taxon>eudicotyledons</taxon>
        <taxon>Gunneridae</taxon>
        <taxon>Pentapetalae</taxon>
        <taxon>rosids</taxon>
        <taxon>fabids</taxon>
        <taxon>Malpighiales</taxon>
        <taxon>Euphorbiaceae</taxon>
        <taxon>Crotonoideae</taxon>
        <taxon>Manihoteae</taxon>
        <taxon>Manihot</taxon>
    </lineage>
</organism>
<accession>A0ACB7IDN9</accession>
<dbReference type="Proteomes" id="UP000091857">
    <property type="component" value="Chromosome 1"/>
</dbReference>
<reference evidence="2" key="1">
    <citation type="journal article" date="2016" name="Nat. Biotechnol.">
        <title>Sequencing wild and cultivated cassava and related species reveals extensive interspecific hybridization and genetic diversity.</title>
        <authorList>
            <person name="Bredeson J.V."/>
            <person name="Lyons J.B."/>
            <person name="Prochnik S.E."/>
            <person name="Wu G.A."/>
            <person name="Ha C.M."/>
            <person name="Edsinger-Gonzales E."/>
            <person name="Grimwood J."/>
            <person name="Schmutz J."/>
            <person name="Rabbi I.Y."/>
            <person name="Egesi C."/>
            <person name="Nauluvula P."/>
            <person name="Lebot V."/>
            <person name="Ndunguru J."/>
            <person name="Mkamilo G."/>
            <person name="Bart R.S."/>
            <person name="Setter T.L."/>
            <person name="Gleadow R.M."/>
            <person name="Kulakow P."/>
            <person name="Ferguson M.E."/>
            <person name="Rounsley S."/>
            <person name="Rokhsar D.S."/>
        </authorList>
    </citation>
    <scope>NUCLEOTIDE SEQUENCE [LARGE SCALE GENOMIC DNA]</scope>
    <source>
        <strain evidence="2">cv. AM560-2</strain>
    </source>
</reference>
<evidence type="ECO:0000313" key="2">
    <source>
        <dbReference type="Proteomes" id="UP000091857"/>
    </source>
</evidence>
<sequence>MARKQNFAFYFLLLAICVVDSNPAGANERIVPAIFIFGDSAIDIGTNNFLNSYAKANFRYNGIDFPYSKATGRFSNGYNIGDQLAMRFGFKKSPPAFLYLLNNTSIDFKKKIQRGVNFASAGAGILDDTGFKAWNAVIPLSQQIQQFKTVIGNITEVRGPKATAKLLAKSFYIFCVGANEFFDYMRNKSTAPREPFVASILSTYYNHLKNVYGMGARKFGIMGVAPIGCCPYARAINKKEGGGDACMPLLNDFAQAFYNSTFVLLQELSSELPELKYSFANVYNMTVDMLDNYPSFGLKDVKNACCGLGDYNGVFACYEPIYPNLCQNRSEYLFWDLYHPSQAASELLAETLFHGDSKYMTPMNFSVLAEVQVHI</sequence>
<proteinExistence type="predicted"/>
<name>A0ACB7IDN9_MANES</name>
<keyword evidence="2" id="KW-1185">Reference proteome</keyword>
<protein>
    <submittedName>
        <fullName evidence="1">Uncharacterized protein</fullName>
    </submittedName>
</protein>
<comment type="caution">
    <text evidence="1">The sequence shown here is derived from an EMBL/GenBank/DDBJ whole genome shotgun (WGS) entry which is preliminary data.</text>
</comment>
<gene>
    <name evidence="1" type="ORF">MANES_01G152700v8</name>
</gene>
<evidence type="ECO:0000313" key="1">
    <source>
        <dbReference type="EMBL" id="KAG8662860.1"/>
    </source>
</evidence>